<dbReference type="CDD" id="cd00063">
    <property type="entry name" value="FN3"/>
    <property type="match status" value="1"/>
</dbReference>
<feature type="domain" description="Fibronectin type-III" evidence="10">
    <location>
        <begin position="446"/>
        <end position="536"/>
    </location>
</feature>
<dbReference type="Pfam" id="PF07679">
    <property type="entry name" value="I-set"/>
    <property type="match status" value="1"/>
</dbReference>
<dbReference type="SMART" id="SM00060">
    <property type="entry name" value="FN3"/>
    <property type="match status" value="1"/>
</dbReference>
<comment type="caution">
    <text evidence="11">The sequence shown here is derived from an EMBL/GenBank/DDBJ whole genome shotgun (WGS) entry which is preliminary data.</text>
</comment>
<evidence type="ECO:0000256" key="6">
    <source>
        <dbReference type="ARBA" id="ARBA00023319"/>
    </source>
</evidence>
<dbReference type="PANTHER" id="PTHR11640">
    <property type="entry name" value="NEPHRIN"/>
    <property type="match status" value="1"/>
</dbReference>
<keyword evidence="5" id="KW-0325">Glycoprotein</keyword>
<dbReference type="InterPro" id="IPR003599">
    <property type="entry name" value="Ig_sub"/>
</dbReference>
<reference evidence="11 12" key="1">
    <citation type="submission" date="2019-08" db="EMBL/GenBank/DDBJ databases">
        <title>The genome of the soybean aphid Biotype 1, its phylome, world population structure and adaptation to the North American continent.</title>
        <authorList>
            <person name="Giordano R."/>
            <person name="Donthu R.K."/>
            <person name="Hernandez A.G."/>
            <person name="Wright C.L."/>
            <person name="Zimin A.V."/>
        </authorList>
    </citation>
    <scope>NUCLEOTIDE SEQUENCE [LARGE SCALE GENOMIC DNA]</scope>
    <source>
        <tissue evidence="11">Whole aphids</tissue>
    </source>
</reference>
<feature type="domain" description="Ig-like" evidence="9">
    <location>
        <begin position="50"/>
        <end position="145"/>
    </location>
</feature>
<dbReference type="InterPro" id="IPR036116">
    <property type="entry name" value="FN3_sf"/>
</dbReference>
<keyword evidence="12" id="KW-1185">Reference proteome</keyword>
<name>A0A6G0T5A1_APHGL</name>
<dbReference type="GO" id="GO:0009653">
    <property type="term" value="P:anatomical structure morphogenesis"/>
    <property type="evidence" value="ECO:0007669"/>
    <property type="project" value="UniProtKB-ARBA"/>
</dbReference>
<dbReference type="PROSITE" id="PS50835">
    <property type="entry name" value="IG_LIKE"/>
    <property type="match status" value="7"/>
</dbReference>
<feature type="domain" description="Ig-like" evidence="9">
    <location>
        <begin position="153"/>
        <end position="249"/>
    </location>
</feature>
<keyword evidence="3 8" id="KW-0472">Membrane</keyword>
<keyword evidence="8" id="KW-0812">Transmembrane</keyword>
<dbReference type="InterPro" id="IPR003961">
    <property type="entry name" value="FN3_dom"/>
</dbReference>
<dbReference type="GO" id="GO:0098609">
    <property type="term" value="P:cell-cell adhesion"/>
    <property type="evidence" value="ECO:0007669"/>
    <property type="project" value="TreeGrafter"/>
</dbReference>
<feature type="domain" description="Ig-like" evidence="9">
    <location>
        <begin position="646"/>
        <end position="745"/>
    </location>
</feature>
<dbReference type="InterPro" id="IPR013098">
    <property type="entry name" value="Ig_I-set"/>
</dbReference>
<dbReference type="GO" id="GO:0050839">
    <property type="term" value="F:cell adhesion molecule binding"/>
    <property type="evidence" value="ECO:0007669"/>
    <property type="project" value="TreeGrafter"/>
</dbReference>
<evidence type="ECO:0000259" key="9">
    <source>
        <dbReference type="PROSITE" id="PS50835"/>
    </source>
</evidence>
<evidence type="ECO:0000256" key="7">
    <source>
        <dbReference type="SAM" id="MobiDB-lite"/>
    </source>
</evidence>
<feature type="domain" description="Ig-like" evidence="9">
    <location>
        <begin position="339"/>
        <end position="420"/>
    </location>
</feature>
<dbReference type="SUPFAM" id="SSF49265">
    <property type="entry name" value="Fibronectin type III"/>
    <property type="match status" value="1"/>
</dbReference>
<feature type="compositionally biased region" description="Basic and acidic residues" evidence="7">
    <location>
        <begin position="1211"/>
        <end position="1222"/>
    </location>
</feature>
<dbReference type="InterPro" id="IPR051275">
    <property type="entry name" value="Cell_adhesion_signaling"/>
</dbReference>
<dbReference type="GO" id="GO:0005911">
    <property type="term" value="C:cell-cell junction"/>
    <property type="evidence" value="ECO:0007669"/>
    <property type="project" value="TreeGrafter"/>
</dbReference>
<dbReference type="Pfam" id="PF13895">
    <property type="entry name" value="Ig_2"/>
    <property type="match status" value="1"/>
</dbReference>
<dbReference type="GO" id="GO:0030154">
    <property type="term" value="P:cell differentiation"/>
    <property type="evidence" value="ECO:0007669"/>
    <property type="project" value="UniProtKB-ARBA"/>
</dbReference>
<dbReference type="InterPro" id="IPR036179">
    <property type="entry name" value="Ig-like_dom_sf"/>
</dbReference>
<feature type="domain" description="Ig-like" evidence="9">
    <location>
        <begin position="535"/>
        <end position="641"/>
    </location>
</feature>
<dbReference type="Pfam" id="PF00041">
    <property type="entry name" value="fn3"/>
    <property type="match status" value="1"/>
</dbReference>
<evidence type="ECO:0000256" key="4">
    <source>
        <dbReference type="ARBA" id="ARBA00023157"/>
    </source>
</evidence>
<evidence type="ECO:0000313" key="12">
    <source>
        <dbReference type="Proteomes" id="UP000475862"/>
    </source>
</evidence>
<keyword evidence="8" id="KW-1133">Transmembrane helix</keyword>
<dbReference type="PANTHER" id="PTHR11640:SF134">
    <property type="entry name" value="ECHINOID, ISOFORM A-RELATED"/>
    <property type="match status" value="1"/>
</dbReference>
<dbReference type="CDD" id="cd00096">
    <property type="entry name" value="Ig"/>
    <property type="match status" value="2"/>
</dbReference>
<feature type="domain" description="Fibronectin type-III" evidence="10">
    <location>
        <begin position="752"/>
        <end position="861"/>
    </location>
</feature>
<evidence type="ECO:0000256" key="3">
    <source>
        <dbReference type="ARBA" id="ARBA00023136"/>
    </source>
</evidence>
<sequence>MDGSSKVCDSLCIHALCRRIILYIFTHEVFVILSAGWSCLGQEGLTDTREGEDISLKCRFNGQLPSTVADTLYYWLRTNKHNQDNVAIKSTPLEGNYKLDFRPELGIYDLLISNSTYERDNGKFECRLKEAGTGREIHSQSFQITVLTPPSPPRISPGTNPVATEGRALELSCTSSGGSPEPIVRWYREGVRDPIESVTRSGTNAKESITSAVLQVTPSREDDGAVYRCVVWNRAMVEGTKFETRTTLSVNYYPRIQIGPDNPLRVERDESITLQCNVDAKPRVNNVRWMRDDRFIATSFTHVIQKVTTQDAGTYTCMADNGLGQTREAELVLDVQYPPMVTVDVGPGAARQREAEEGDGITIQCNVSANPAPISIEWIREGRPDFRQSGDVLRIPKVTADSGGVYTCRAINILYTSSLSRQRINRIGNASLTLLVRHRPGVARITPDRPVATEGTGVTLTCSASPPGWPTPQYKWWREFDSADPSTSATILSTGPKYTIPSVHLGSEGRYRCQAINEMGSGDASSVLLTVHHAPKFITKLQPHVTRRASDIGFSAICAAQGKPKPAVTWYKDGKEVLPDWFDVSTDETDNSNGVTTVHSTLKFHGKERPRGNQLVPSDRGVYACAFENDVKKVESSMLLRIEHEPIVLHQFNKVASDLYETAEVICRVQSYPRPEFQWSYNNHMAPLLAGSDGHYEINTTINESGGDIYTSVLQVSNLRETDYGDYSCRVANTLGSVKPTIKLQPKGPPDHPENVTALDIGHNNVVLQWNSGFNGGVLSTKHFVSYKKVPLDENEFDSDCYSVKRSNQPERWQEFDCLTKNPCNVTNLEQHQSYLFKVKAYNTKGHSEYSQETVAMTKVDRIPAPQRVTFDPESHALTINIGATCLQLVGVVEASMGGAREDWHLIETLPLAVSGSTSTHREATILSLVSRRQSTGARSLDEDDLNLISGSEDEDLIDKPADDVRIRVRLCLRSSQTTCGDYTEAEIGANFVKEQQAMATPTLIALVISCAVFILFVALLFIFCRCKRKTAKKTTGKEYEMDSSTVHPSIIHGPPPYTEPGLDNKALQQSVDLVHDVTKNGVYGSQNDYNTYHTGNGLRPNGEWVNVGYVENSYSNSNNGGSVNSQDSLWQLKMGGNGSTGGTHISRDDHLHMAERMNHYGGYDPLTHGGYGNMDDYAHYPQLTSASPDYSTHSHVPSRQDYIHSGHLQPADKTRRRDPHLESPYGDVSGLPDPYLEQLIDNEEHMKPQPHLSMSYDESLESGYSTPNSRTRRIIREIIV</sequence>
<evidence type="ECO:0000256" key="5">
    <source>
        <dbReference type="ARBA" id="ARBA00023180"/>
    </source>
</evidence>
<evidence type="ECO:0000256" key="2">
    <source>
        <dbReference type="ARBA" id="ARBA00022737"/>
    </source>
</evidence>
<dbReference type="Proteomes" id="UP000475862">
    <property type="component" value="Unassembled WGS sequence"/>
</dbReference>
<keyword evidence="2" id="KW-0677">Repeat</keyword>
<dbReference type="InterPro" id="IPR007110">
    <property type="entry name" value="Ig-like_dom"/>
</dbReference>
<evidence type="ECO:0000259" key="10">
    <source>
        <dbReference type="PROSITE" id="PS50853"/>
    </source>
</evidence>
<dbReference type="Gene3D" id="2.60.40.10">
    <property type="entry name" value="Immunoglobulins"/>
    <property type="match status" value="8"/>
</dbReference>
<evidence type="ECO:0000313" key="11">
    <source>
        <dbReference type="EMBL" id="KAE9526231.1"/>
    </source>
</evidence>
<comment type="subcellular location">
    <subcellularLocation>
        <location evidence="1">Membrane</location>
        <topology evidence="1">Single-pass type I membrane protein</topology>
    </subcellularLocation>
</comment>
<gene>
    <name evidence="11" type="ORF">AGLY_013862</name>
</gene>
<dbReference type="OrthoDB" id="5857426at2759"/>
<dbReference type="GO" id="GO:0005886">
    <property type="term" value="C:plasma membrane"/>
    <property type="evidence" value="ECO:0007669"/>
    <property type="project" value="TreeGrafter"/>
</dbReference>
<dbReference type="Pfam" id="PF13927">
    <property type="entry name" value="Ig_3"/>
    <property type="match status" value="4"/>
</dbReference>
<keyword evidence="4" id="KW-1015">Disulfide bond</keyword>
<dbReference type="SUPFAM" id="SSF48726">
    <property type="entry name" value="Immunoglobulin"/>
    <property type="match status" value="7"/>
</dbReference>
<organism evidence="11 12">
    <name type="scientific">Aphis glycines</name>
    <name type="common">Soybean aphid</name>
    <dbReference type="NCBI Taxonomy" id="307491"/>
    <lineage>
        <taxon>Eukaryota</taxon>
        <taxon>Metazoa</taxon>
        <taxon>Ecdysozoa</taxon>
        <taxon>Arthropoda</taxon>
        <taxon>Hexapoda</taxon>
        <taxon>Insecta</taxon>
        <taxon>Pterygota</taxon>
        <taxon>Neoptera</taxon>
        <taxon>Paraneoptera</taxon>
        <taxon>Hemiptera</taxon>
        <taxon>Sternorrhyncha</taxon>
        <taxon>Aphidomorpha</taxon>
        <taxon>Aphidoidea</taxon>
        <taxon>Aphididae</taxon>
        <taxon>Aphidini</taxon>
        <taxon>Aphis</taxon>
        <taxon>Aphis</taxon>
    </lineage>
</organism>
<dbReference type="InterPro" id="IPR013783">
    <property type="entry name" value="Ig-like_fold"/>
</dbReference>
<feature type="region of interest" description="Disordered" evidence="7">
    <location>
        <begin position="1209"/>
        <end position="1234"/>
    </location>
</feature>
<keyword evidence="6" id="KW-0393">Immunoglobulin domain</keyword>
<feature type="transmembrane region" description="Helical" evidence="8">
    <location>
        <begin position="1004"/>
        <end position="1024"/>
    </location>
</feature>
<dbReference type="InterPro" id="IPR003598">
    <property type="entry name" value="Ig_sub2"/>
</dbReference>
<evidence type="ECO:0000256" key="8">
    <source>
        <dbReference type="SAM" id="Phobius"/>
    </source>
</evidence>
<evidence type="ECO:0000256" key="1">
    <source>
        <dbReference type="ARBA" id="ARBA00004479"/>
    </source>
</evidence>
<feature type="domain" description="Ig-like" evidence="9">
    <location>
        <begin position="254"/>
        <end position="332"/>
    </location>
</feature>
<dbReference type="SMART" id="SM00409">
    <property type="entry name" value="IG"/>
    <property type="match status" value="7"/>
</dbReference>
<dbReference type="PROSITE" id="PS50853">
    <property type="entry name" value="FN3"/>
    <property type="match status" value="2"/>
</dbReference>
<dbReference type="SMART" id="SM00408">
    <property type="entry name" value="IGc2"/>
    <property type="match status" value="7"/>
</dbReference>
<feature type="domain" description="Ig-like" evidence="9">
    <location>
        <begin position="440"/>
        <end position="530"/>
    </location>
</feature>
<protein>
    <submittedName>
        <fullName evidence="11">Uncharacterized protein</fullName>
    </submittedName>
</protein>
<proteinExistence type="predicted"/>
<accession>A0A6G0T5A1</accession>
<dbReference type="EMBL" id="VYZN01000055">
    <property type="protein sequence ID" value="KAE9526231.1"/>
    <property type="molecule type" value="Genomic_DNA"/>
</dbReference>